<keyword evidence="2" id="KW-1185">Reference proteome</keyword>
<dbReference type="SUPFAM" id="SSF56731">
    <property type="entry name" value="DNA primase core"/>
    <property type="match status" value="1"/>
</dbReference>
<reference evidence="2" key="1">
    <citation type="journal article" date="2024" name="Viruses">
        <title>New Genera and Species of Caulobacter and Brevundimonas Bacteriophages Provide Insights into Phage Genome Evolution.</title>
        <authorList>
            <person name="Ely B."/>
            <person name="Hils M."/>
            <person name="Clarke A."/>
            <person name="Albert M."/>
            <person name="Holness N."/>
            <person name="Lenski J."/>
            <person name="Mohammadi T."/>
        </authorList>
    </citation>
    <scope>NUCLEOTIDE SEQUENCE [LARGE SCALE GENOMIC DNA]</scope>
</reference>
<dbReference type="InterPro" id="IPR034154">
    <property type="entry name" value="TOPRIM_DnaG/twinkle"/>
</dbReference>
<evidence type="ECO:0000313" key="1">
    <source>
        <dbReference type="EMBL" id="WNV48153.1"/>
    </source>
</evidence>
<organism evidence="1 2">
    <name type="scientific">Caulobacter phage Quill_5.2</name>
    <dbReference type="NCBI Taxonomy" id="3075108"/>
    <lineage>
        <taxon>Viruses</taxon>
        <taxon>Duplodnaviria</taxon>
        <taxon>Heunggongvirae</taxon>
        <taxon>Uroviricota</taxon>
        <taxon>Caudoviricetes</taxon>
        <taxon>Autographivirales</taxon>
        <taxon>Autonotataviridae</taxon>
        <taxon>Lullwatervirus</taxon>
        <taxon>Lullwatervirus quill52</taxon>
    </lineage>
</organism>
<accession>A0AA96PTU9</accession>
<gene>
    <name evidence="1" type="ORF">Ql52_gp017</name>
</gene>
<dbReference type="Gene3D" id="3.40.1360.10">
    <property type="match status" value="1"/>
</dbReference>
<dbReference type="Proteomes" id="UP001301924">
    <property type="component" value="Segment"/>
</dbReference>
<dbReference type="EMBL" id="OR260090">
    <property type="protein sequence ID" value="WNV48153.1"/>
    <property type="molecule type" value="Genomic_DNA"/>
</dbReference>
<name>A0AA96PTU9_9CAUD</name>
<proteinExistence type="predicted"/>
<sequence length="270" mass="30720">MLDPRSWLHLAQELEEGQSRLVEHDCGSGRVLHVDHKVNGWGAYCHRCGEPGWVPRPTESLTQRLARVRAMRATEEVAAKSINPPNPRVLDPRLWPTHAKVWLYKVGMANDVIEDLGFYYHEPMRRVVMPVYDDGKLIYWQARGFDKTLPKYINPKVDRTKLVWRQGEGPVIVLCEDILSAWRVSRATEAWSLLGTKLSDFTALRLAKAGKPVRVWLDPDKAGRDGSLDVVRKLRSLNVPVSAVRSDRDPKLFSAQEIYDQLGLDPPPTT</sequence>
<dbReference type="CDD" id="cd01029">
    <property type="entry name" value="TOPRIM_primases"/>
    <property type="match status" value="1"/>
</dbReference>
<evidence type="ECO:0000313" key="2">
    <source>
        <dbReference type="Proteomes" id="UP001301924"/>
    </source>
</evidence>
<protein>
    <submittedName>
        <fullName evidence="1">DNA primase</fullName>
    </submittedName>
</protein>